<comment type="caution">
    <text evidence="1">The sequence shown here is derived from an EMBL/GenBank/DDBJ whole genome shotgun (WGS) entry which is preliminary data.</text>
</comment>
<dbReference type="Proteomes" id="UP000004931">
    <property type="component" value="Unassembled WGS sequence"/>
</dbReference>
<evidence type="ECO:0000313" key="1">
    <source>
        <dbReference type="EMBL" id="EAW31608.1"/>
    </source>
</evidence>
<dbReference type="SUPFAM" id="SSF52141">
    <property type="entry name" value="Uracil-DNA glycosylase-like"/>
    <property type="match status" value="1"/>
</dbReference>
<name>A0YCT9_9GAMM</name>
<sequence>MVNELQRLGYLKAMGVDAYVPRLQLPGALASRLCAVPHIEEPVPAEFVAASLHSMPAEKVPVAAKGHAAAAHALFVDDHDNRIRKPVAASTMAPAEIQQTSQDAPQFSLSIVRASNLLIIDAGLEGHVNPQDYLQLLHNMLFALGAGKQQLSIDAFVWPMNKNNQIDQGEIAARQTLGAFLAKQADQMSKRYFLVMGDLACRYVSRDPLPVGEFVKYGQLDVQLIRTQSASQMLIEPSVKLEVWRDLGPLHRVLKQI</sequence>
<proteinExistence type="predicted"/>
<dbReference type="EMBL" id="AAVT01000003">
    <property type="protein sequence ID" value="EAW31608.1"/>
    <property type="molecule type" value="Genomic_DNA"/>
</dbReference>
<gene>
    <name evidence="1" type="ORF">GP2143_08659</name>
</gene>
<evidence type="ECO:0000313" key="2">
    <source>
        <dbReference type="Proteomes" id="UP000004931"/>
    </source>
</evidence>
<reference evidence="1 2" key="1">
    <citation type="journal article" date="2010" name="J. Bacteriol.">
        <title>Genome sequence of the oligotrophic marine Gammaproteobacterium HTCC2143, isolated from the Oregon Coast.</title>
        <authorList>
            <person name="Oh H.M."/>
            <person name="Kang I."/>
            <person name="Ferriera S."/>
            <person name="Giovannoni S.J."/>
            <person name="Cho J.C."/>
        </authorList>
    </citation>
    <scope>NUCLEOTIDE SEQUENCE [LARGE SCALE GENOMIC DNA]</scope>
    <source>
        <strain evidence="1 2">HTCC2143</strain>
    </source>
</reference>
<protein>
    <recommendedName>
        <fullName evidence="3">Uracil-DNA glycosylase-like domain-containing protein</fullName>
    </recommendedName>
</protein>
<organism evidence="1 2">
    <name type="scientific">marine gamma proteobacterium HTCC2143</name>
    <dbReference type="NCBI Taxonomy" id="247633"/>
    <lineage>
        <taxon>Bacteria</taxon>
        <taxon>Pseudomonadati</taxon>
        <taxon>Pseudomonadota</taxon>
        <taxon>Gammaproteobacteria</taxon>
        <taxon>Cellvibrionales</taxon>
        <taxon>Spongiibacteraceae</taxon>
        <taxon>BD1-7 clade</taxon>
    </lineage>
</organism>
<accession>A0YCT9</accession>
<evidence type="ECO:0008006" key="3">
    <source>
        <dbReference type="Google" id="ProtNLM"/>
    </source>
</evidence>
<dbReference type="AlphaFoldDB" id="A0YCT9"/>
<keyword evidence="2" id="KW-1185">Reference proteome</keyword>
<dbReference type="STRING" id="247633.GP2143_08659"/>
<dbReference type="OrthoDB" id="7061897at2"/>
<dbReference type="InterPro" id="IPR036895">
    <property type="entry name" value="Uracil-DNA_glycosylase-like_sf"/>
</dbReference>